<comment type="caution">
    <text evidence="1">The sequence shown here is derived from an EMBL/GenBank/DDBJ whole genome shotgun (WGS) entry which is preliminary data.</text>
</comment>
<feature type="non-terminal residue" evidence="1">
    <location>
        <position position="1"/>
    </location>
</feature>
<reference evidence="1" key="1">
    <citation type="submission" date="2021-06" db="EMBL/GenBank/DDBJ databases">
        <authorList>
            <person name="Kallberg Y."/>
            <person name="Tangrot J."/>
            <person name="Rosling A."/>
        </authorList>
    </citation>
    <scope>NUCLEOTIDE SEQUENCE</scope>
    <source>
        <strain evidence="1">MA461A</strain>
    </source>
</reference>
<protein>
    <submittedName>
        <fullName evidence="1">16500_t:CDS:1</fullName>
    </submittedName>
</protein>
<organism evidence="1 2">
    <name type="scientific">Racocetra persica</name>
    <dbReference type="NCBI Taxonomy" id="160502"/>
    <lineage>
        <taxon>Eukaryota</taxon>
        <taxon>Fungi</taxon>
        <taxon>Fungi incertae sedis</taxon>
        <taxon>Mucoromycota</taxon>
        <taxon>Glomeromycotina</taxon>
        <taxon>Glomeromycetes</taxon>
        <taxon>Diversisporales</taxon>
        <taxon>Gigasporaceae</taxon>
        <taxon>Racocetra</taxon>
    </lineage>
</organism>
<sequence>ERGNERIKIQALRHFSQKGARSAKICNDLLKPFNTLPKKISNLSAFLKKPLACKLPVTINVNKFLKNIYFNKENRESELALHINYIL</sequence>
<evidence type="ECO:0000313" key="2">
    <source>
        <dbReference type="Proteomes" id="UP000789920"/>
    </source>
</evidence>
<name>A0ACA9S1V0_9GLOM</name>
<dbReference type="Proteomes" id="UP000789920">
    <property type="component" value="Unassembled WGS sequence"/>
</dbReference>
<feature type="non-terminal residue" evidence="1">
    <location>
        <position position="87"/>
    </location>
</feature>
<accession>A0ACA9S1V0</accession>
<proteinExistence type="predicted"/>
<evidence type="ECO:0000313" key="1">
    <source>
        <dbReference type="EMBL" id="CAG8820873.1"/>
    </source>
</evidence>
<dbReference type="EMBL" id="CAJVQC010084192">
    <property type="protein sequence ID" value="CAG8820873.1"/>
    <property type="molecule type" value="Genomic_DNA"/>
</dbReference>
<gene>
    <name evidence="1" type="ORF">RPERSI_LOCUS25451</name>
</gene>
<keyword evidence="2" id="KW-1185">Reference proteome</keyword>